<evidence type="ECO:0000313" key="1">
    <source>
        <dbReference type="EMBL" id="KAJ1367015.1"/>
    </source>
</evidence>
<sequence>MCLNRLTNSSPNDAYVMESFGCDCPSSKVSTNSAMQAVRELLMECERTINMHGFSVGPQFVFHITNINEMISMAARNKDENLLFRLACGNNLES</sequence>
<dbReference type="AlphaFoldDB" id="A0AAD5QZX0"/>
<comment type="caution">
    <text evidence="1">The sequence shown here is derived from an EMBL/GenBank/DDBJ whole genome shotgun (WGS) entry which is preliminary data.</text>
</comment>
<protein>
    <submittedName>
        <fullName evidence="1">Uncharacterized protein</fullName>
    </submittedName>
</protein>
<dbReference type="Proteomes" id="UP001196413">
    <property type="component" value="Unassembled WGS sequence"/>
</dbReference>
<gene>
    <name evidence="1" type="ORF">KIN20_027843</name>
</gene>
<accession>A0AAD5QZX0</accession>
<dbReference type="EMBL" id="JAHQIW010005746">
    <property type="protein sequence ID" value="KAJ1367015.1"/>
    <property type="molecule type" value="Genomic_DNA"/>
</dbReference>
<organism evidence="1 2">
    <name type="scientific">Parelaphostrongylus tenuis</name>
    <name type="common">Meningeal worm</name>
    <dbReference type="NCBI Taxonomy" id="148309"/>
    <lineage>
        <taxon>Eukaryota</taxon>
        <taxon>Metazoa</taxon>
        <taxon>Ecdysozoa</taxon>
        <taxon>Nematoda</taxon>
        <taxon>Chromadorea</taxon>
        <taxon>Rhabditida</taxon>
        <taxon>Rhabditina</taxon>
        <taxon>Rhabditomorpha</taxon>
        <taxon>Strongyloidea</taxon>
        <taxon>Metastrongylidae</taxon>
        <taxon>Parelaphostrongylus</taxon>
    </lineage>
</organism>
<name>A0AAD5QZX0_PARTN</name>
<reference evidence="1" key="1">
    <citation type="submission" date="2021-06" db="EMBL/GenBank/DDBJ databases">
        <title>Parelaphostrongylus tenuis whole genome reference sequence.</title>
        <authorList>
            <person name="Garwood T.J."/>
            <person name="Larsen P.A."/>
            <person name="Fountain-Jones N.M."/>
            <person name="Garbe J.R."/>
            <person name="Macchietto M.G."/>
            <person name="Kania S.A."/>
            <person name="Gerhold R.W."/>
            <person name="Richards J.E."/>
            <person name="Wolf T.M."/>
        </authorList>
    </citation>
    <scope>NUCLEOTIDE SEQUENCE</scope>
    <source>
        <strain evidence="1">MNPRO001-30</strain>
        <tissue evidence="1">Meninges</tissue>
    </source>
</reference>
<evidence type="ECO:0000313" key="2">
    <source>
        <dbReference type="Proteomes" id="UP001196413"/>
    </source>
</evidence>
<keyword evidence="2" id="KW-1185">Reference proteome</keyword>
<proteinExistence type="predicted"/>